<name>A0ABT5U3V3_9GAMM</name>
<evidence type="ECO:0000313" key="2">
    <source>
        <dbReference type="EMBL" id="MDE1460890.1"/>
    </source>
</evidence>
<accession>A0ABT5U3V3</accession>
<dbReference type="InterPro" id="IPR018958">
    <property type="entry name" value="Knr4/Smi1-like_dom"/>
</dbReference>
<gene>
    <name evidence="2" type="ORF">ORQ98_02795</name>
</gene>
<reference evidence="2 3" key="1">
    <citation type="submission" date="2022-11" db="EMBL/GenBank/DDBJ databases">
        <title>Spartinivicinus poritis sp. nov., isolated from scleractinian coral Porites lutea.</title>
        <authorList>
            <person name="Zhang G."/>
            <person name="Cai L."/>
            <person name="Wei Q."/>
        </authorList>
    </citation>
    <scope>NUCLEOTIDE SEQUENCE [LARGE SCALE GENOMIC DNA]</scope>
    <source>
        <strain evidence="2 3">A2-2</strain>
    </source>
</reference>
<dbReference type="SMART" id="SM00860">
    <property type="entry name" value="SMI1_KNR4"/>
    <property type="match status" value="1"/>
</dbReference>
<dbReference type="PANTHER" id="PTHR47432">
    <property type="entry name" value="CELL WALL ASSEMBLY REGULATOR SMI1"/>
    <property type="match status" value="1"/>
</dbReference>
<dbReference type="Pfam" id="PF09346">
    <property type="entry name" value="SMI1_KNR4"/>
    <property type="match status" value="1"/>
</dbReference>
<evidence type="ECO:0000313" key="3">
    <source>
        <dbReference type="Proteomes" id="UP001528823"/>
    </source>
</evidence>
<dbReference type="Proteomes" id="UP001528823">
    <property type="component" value="Unassembled WGS sequence"/>
</dbReference>
<protein>
    <submittedName>
        <fullName evidence="2">SMI1/KNR4 family protein</fullName>
    </submittedName>
</protein>
<dbReference type="RefSeq" id="WP_274687257.1">
    <property type="nucleotide sequence ID" value="NZ_JAPMOU010000002.1"/>
</dbReference>
<dbReference type="SUPFAM" id="SSF160631">
    <property type="entry name" value="SMI1/KNR4-like"/>
    <property type="match status" value="1"/>
</dbReference>
<proteinExistence type="predicted"/>
<evidence type="ECO:0000259" key="1">
    <source>
        <dbReference type="SMART" id="SM00860"/>
    </source>
</evidence>
<dbReference type="PANTHER" id="PTHR47432:SF1">
    <property type="entry name" value="CELL WALL ASSEMBLY REGULATOR SMI1"/>
    <property type="match status" value="1"/>
</dbReference>
<dbReference type="InterPro" id="IPR051873">
    <property type="entry name" value="KNR4/SMI1_regulator"/>
</dbReference>
<feature type="domain" description="Knr4/Smi1-like" evidence="1">
    <location>
        <begin position="30"/>
        <end position="181"/>
    </location>
</feature>
<dbReference type="Gene3D" id="3.40.1580.10">
    <property type="entry name" value="SMI1/KNR4-like"/>
    <property type="match status" value="1"/>
</dbReference>
<comment type="caution">
    <text evidence="2">The sequence shown here is derived from an EMBL/GenBank/DDBJ whole genome shotgun (WGS) entry which is preliminary data.</text>
</comment>
<sequence>MADLILRYWQQILKWFKVNQPVFLDALNAGASLKHIEQLEAELGTSLPNDLQAFLLAVSGEKTDNFFHHLCTCGILPFHGDLFSVPEILKQRQYHLEHDVALNGSKDFQKMAAVYQAHCPEVKPLSYDPLWIPIGGDPGFNIVFVDLNPTSQGTVGQVFEHCYEIAQRELLASSLTHYLKQYAEGLSKGRFYVEEDNHMLVVYDDHSI</sequence>
<dbReference type="InterPro" id="IPR037883">
    <property type="entry name" value="Knr4/Smi1-like_sf"/>
</dbReference>
<organism evidence="2 3">
    <name type="scientific">Spartinivicinus poritis</name>
    <dbReference type="NCBI Taxonomy" id="2994640"/>
    <lineage>
        <taxon>Bacteria</taxon>
        <taxon>Pseudomonadati</taxon>
        <taxon>Pseudomonadota</taxon>
        <taxon>Gammaproteobacteria</taxon>
        <taxon>Oceanospirillales</taxon>
        <taxon>Zooshikellaceae</taxon>
        <taxon>Spartinivicinus</taxon>
    </lineage>
</organism>
<dbReference type="EMBL" id="JAPMOU010000002">
    <property type="protein sequence ID" value="MDE1460890.1"/>
    <property type="molecule type" value="Genomic_DNA"/>
</dbReference>
<keyword evidence="3" id="KW-1185">Reference proteome</keyword>